<dbReference type="CDD" id="cd09020">
    <property type="entry name" value="D-hex-6-P-epi_like"/>
    <property type="match status" value="1"/>
</dbReference>
<dbReference type="GO" id="GO:0030246">
    <property type="term" value="F:carbohydrate binding"/>
    <property type="evidence" value="ECO:0007669"/>
    <property type="project" value="InterPro"/>
</dbReference>
<evidence type="ECO:0000256" key="4">
    <source>
        <dbReference type="ARBA" id="ARBA00023235"/>
    </source>
</evidence>
<dbReference type="InterPro" id="IPR014718">
    <property type="entry name" value="GH-type_carb-bd"/>
</dbReference>
<name>A0A0E9NP45_SAICN</name>
<dbReference type="InterPro" id="IPR008183">
    <property type="entry name" value="Aldose_1/G6P_1-epimerase"/>
</dbReference>
<keyword evidence="4" id="KW-0413">Isomerase</keyword>
<protein>
    <recommendedName>
        <fullName evidence="3">glucose-6-phosphate 1-epimerase</fullName>
        <ecNumber evidence="3">5.1.3.15</ecNumber>
    </recommendedName>
</protein>
<comment type="catalytic activity">
    <reaction evidence="1">
        <text>alpha-D-glucose 6-phosphate = beta-D-glucose 6-phosphate</text>
        <dbReference type="Rhea" id="RHEA:16249"/>
        <dbReference type="ChEBI" id="CHEBI:58225"/>
        <dbReference type="ChEBI" id="CHEBI:58247"/>
        <dbReference type="EC" id="5.1.3.15"/>
    </reaction>
</comment>
<reference evidence="5 6" key="3">
    <citation type="journal article" date="2015" name="Genome Announc.">
        <title>Draft Genome Sequence of the Archiascomycetous Yeast Saitoella complicata.</title>
        <authorList>
            <person name="Yamauchi K."/>
            <person name="Kondo S."/>
            <person name="Hamamoto M."/>
            <person name="Takahashi Y."/>
            <person name="Ogura Y."/>
            <person name="Hayashi T."/>
            <person name="Nishida H."/>
        </authorList>
    </citation>
    <scope>NUCLEOTIDE SEQUENCE [LARGE SCALE GENOMIC DNA]</scope>
    <source>
        <strain evidence="5 6">NRRL Y-17804</strain>
    </source>
</reference>
<dbReference type="GO" id="GO:0005737">
    <property type="term" value="C:cytoplasm"/>
    <property type="evidence" value="ECO:0007669"/>
    <property type="project" value="TreeGrafter"/>
</dbReference>
<organism evidence="5 6">
    <name type="scientific">Saitoella complicata (strain BCRC 22490 / CBS 7301 / JCM 7358 / NBRC 10748 / NRRL Y-17804)</name>
    <dbReference type="NCBI Taxonomy" id="698492"/>
    <lineage>
        <taxon>Eukaryota</taxon>
        <taxon>Fungi</taxon>
        <taxon>Dikarya</taxon>
        <taxon>Ascomycota</taxon>
        <taxon>Taphrinomycotina</taxon>
        <taxon>Taphrinomycotina incertae sedis</taxon>
        <taxon>Saitoella</taxon>
    </lineage>
</organism>
<dbReference type="Pfam" id="PF01263">
    <property type="entry name" value="Aldose_epim"/>
    <property type="match status" value="1"/>
</dbReference>
<dbReference type="STRING" id="698492.A0A0E9NP45"/>
<sequence length="374" mass="41588">MGNYSPKTSSSPNERYVLGQTLELTLRLAPTATELQENEFVNPSTWLYIKLLEWELRHRHLPTATCIRGRALSVQQSIAQAMPFKQNNDDSVTLTHPSGSSAKVLLYGATVISWEVEGKERLFLSSKAKLDGTKAVRGGIPLVFPVFGKATEGPAAALPQHGFARTSTWELLGIKNDNDDVVAVQFGLEVENIDLEAQKQWPYKFGLIYTVELGKDTLKNTMEIRNDADAEDFDFQILFHSYLAVGDVSDVEVKGLEKVDYRDKTQGGKVLTQAAESEARLDITSETDRLYVAPSGTSTTVLEKDQAVVEVQRQNLKDVVVWNPWEKAPQNMGDFGPEDGWKRMICVEAGSVAEWHKLKKGDSWTGSQVLKALL</sequence>
<dbReference type="GO" id="GO:0047938">
    <property type="term" value="F:glucose-6-phosphate 1-epimerase activity"/>
    <property type="evidence" value="ECO:0007669"/>
    <property type="project" value="UniProtKB-EC"/>
</dbReference>
<dbReference type="InterPro" id="IPR011013">
    <property type="entry name" value="Gal_mutarotase_sf_dom"/>
</dbReference>
<dbReference type="AlphaFoldDB" id="A0A0E9NP45"/>
<evidence type="ECO:0000256" key="2">
    <source>
        <dbReference type="ARBA" id="ARBA00005866"/>
    </source>
</evidence>
<accession>A0A0E9NP45</accession>
<reference evidence="5 6" key="1">
    <citation type="journal article" date="2011" name="J. Gen. Appl. Microbiol.">
        <title>Draft genome sequencing of the enigmatic yeast Saitoella complicata.</title>
        <authorList>
            <person name="Nishida H."/>
            <person name="Hamamoto M."/>
            <person name="Sugiyama J."/>
        </authorList>
    </citation>
    <scope>NUCLEOTIDE SEQUENCE [LARGE SCALE GENOMIC DNA]</scope>
    <source>
        <strain evidence="5 6">NRRL Y-17804</strain>
    </source>
</reference>
<evidence type="ECO:0000313" key="6">
    <source>
        <dbReference type="Proteomes" id="UP000033140"/>
    </source>
</evidence>
<dbReference type="SUPFAM" id="SSF74650">
    <property type="entry name" value="Galactose mutarotase-like"/>
    <property type="match status" value="1"/>
</dbReference>
<evidence type="ECO:0000256" key="3">
    <source>
        <dbReference type="ARBA" id="ARBA00012083"/>
    </source>
</evidence>
<dbReference type="Gene3D" id="2.70.98.10">
    <property type="match status" value="1"/>
</dbReference>
<dbReference type="GO" id="GO:0005975">
    <property type="term" value="P:carbohydrate metabolic process"/>
    <property type="evidence" value="ECO:0007669"/>
    <property type="project" value="InterPro"/>
</dbReference>
<dbReference type="InterPro" id="IPR025532">
    <property type="entry name" value="G6P_1-epimerase"/>
</dbReference>
<dbReference type="OMA" id="TQALHSY"/>
<reference evidence="5 6" key="2">
    <citation type="journal article" date="2014" name="J. Gen. Appl. Microbiol.">
        <title>The early diverging ascomycetous budding yeast Saitoella complicata has three histone deacetylases belonging to the Clr6, Hos2, and Rpd3 lineages.</title>
        <authorList>
            <person name="Nishida H."/>
            <person name="Matsumoto T."/>
            <person name="Kondo S."/>
            <person name="Hamamoto M."/>
            <person name="Yoshikawa H."/>
        </authorList>
    </citation>
    <scope>NUCLEOTIDE SEQUENCE [LARGE SCALE GENOMIC DNA]</scope>
    <source>
        <strain evidence="5 6">NRRL Y-17804</strain>
    </source>
</reference>
<comment type="caution">
    <text evidence="5">The sequence shown here is derived from an EMBL/GenBank/DDBJ whole genome shotgun (WGS) entry which is preliminary data.</text>
</comment>
<dbReference type="PANTHER" id="PTHR11122">
    <property type="entry name" value="APOSPORY-ASSOCIATED PROTEIN C-RELATED"/>
    <property type="match status" value="1"/>
</dbReference>
<dbReference type="EMBL" id="BACD03000042">
    <property type="protein sequence ID" value="GAO51200.1"/>
    <property type="molecule type" value="Genomic_DNA"/>
</dbReference>
<dbReference type="Proteomes" id="UP000033140">
    <property type="component" value="Unassembled WGS sequence"/>
</dbReference>
<evidence type="ECO:0000313" key="5">
    <source>
        <dbReference type="EMBL" id="GAO51200.1"/>
    </source>
</evidence>
<keyword evidence="6" id="KW-1185">Reference proteome</keyword>
<comment type="similarity">
    <text evidence="2">Belongs to the glucose-6-phosphate 1-epimerase family.</text>
</comment>
<dbReference type="PANTHER" id="PTHR11122:SF13">
    <property type="entry name" value="GLUCOSE-6-PHOSPHATE 1-EPIMERASE"/>
    <property type="match status" value="1"/>
</dbReference>
<dbReference type="EC" id="5.1.3.15" evidence="3"/>
<gene>
    <name evidence="5" type="ORF">G7K_5311-t1</name>
</gene>
<evidence type="ECO:0000256" key="1">
    <source>
        <dbReference type="ARBA" id="ARBA00001096"/>
    </source>
</evidence>
<proteinExistence type="inferred from homology"/>